<feature type="non-terminal residue" evidence="2">
    <location>
        <position position="277"/>
    </location>
</feature>
<organism evidence="2">
    <name type="scientific">Brassica napus</name>
    <name type="common">Rape</name>
    <dbReference type="NCBI Taxonomy" id="3708"/>
    <lineage>
        <taxon>Eukaryota</taxon>
        <taxon>Viridiplantae</taxon>
        <taxon>Streptophyta</taxon>
        <taxon>Embryophyta</taxon>
        <taxon>Tracheophyta</taxon>
        <taxon>Spermatophyta</taxon>
        <taxon>Magnoliopsida</taxon>
        <taxon>eudicotyledons</taxon>
        <taxon>Gunneridae</taxon>
        <taxon>Pentapetalae</taxon>
        <taxon>rosids</taxon>
        <taxon>malvids</taxon>
        <taxon>Brassicales</taxon>
        <taxon>Brassicaceae</taxon>
        <taxon>Brassiceae</taxon>
        <taxon>Brassica</taxon>
    </lineage>
</organism>
<dbReference type="EMBL" id="HG994368">
    <property type="protein sequence ID" value="CAF1844686.1"/>
    <property type="molecule type" value="Genomic_DNA"/>
</dbReference>
<reference evidence="2" key="1">
    <citation type="submission" date="2021-01" db="EMBL/GenBank/DDBJ databases">
        <authorList>
            <consortium name="Genoscope - CEA"/>
            <person name="William W."/>
        </authorList>
    </citation>
    <scope>NUCLEOTIDE SEQUENCE</scope>
</reference>
<feature type="region of interest" description="Disordered" evidence="1">
    <location>
        <begin position="225"/>
        <end position="245"/>
    </location>
</feature>
<gene>
    <name evidence="2" type="ORF">DARMORV10_C04P31760.1</name>
</gene>
<proteinExistence type="predicted"/>
<accession>A0A816JNK8</accession>
<protein>
    <submittedName>
        <fullName evidence="2">(rape) hypothetical protein</fullName>
    </submittedName>
</protein>
<dbReference type="AlphaFoldDB" id="A0A816JNK8"/>
<feature type="region of interest" description="Disordered" evidence="1">
    <location>
        <begin position="1"/>
        <end position="35"/>
    </location>
</feature>
<sequence length="277" mass="31632">MNMMKRKHQPRFEDDGHRLRSQSISKQRIDHSQRKDVPLSSVFRRLMSEITNNNVSSRFKTQFVLTKKIMRTLMTQKRVEEIKVYLLRSIDECDDLEVECNSQECSDTEILDDEQSIVQEPLKEDQTERVSFLAALFKKNFSEVKKPNLMLILGDMSGHGEFIFTTHALSCNEGSYHFLIAQPDGFEEQLPPSMQAFMDRLDVSIANSNKRKTAIINHGLSRSLQETSQHGTNTITQPANTQVHQSSSTFTEEINETISSIAKVKMSTSGTAQDLII</sequence>
<evidence type="ECO:0000313" key="2">
    <source>
        <dbReference type="EMBL" id="CAF1844686.1"/>
    </source>
</evidence>
<dbReference type="Proteomes" id="UP001295469">
    <property type="component" value="Chromosome C04"/>
</dbReference>
<evidence type="ECO:0000256" key="1">
    <source>
        <dbReference type="SAM" id="MobiDB-lite"/>
    </source>
</evidence>
<name>A0A816JNK8_BRANA</name>